<keyword evidence="1" id="KW-0560">Oxidoreductase</keyword>
<evidence type="ECO:0000313" key="3">
    <source>
        <dbReference type="Proteomes" id="UP001281024"/>
    </source>
</evidence>
<dbReference type="NCBIfam" id="TIGR02817">
    <property type="entry name" value="adh_fam_1"/>
    <property type="match status" value="1"/>
</dbReference>
<dbReference type="SUPFAM" id="SSF51735">
    <property type="entry name" value="NAD(P)-binding Rossmann-fold domains"/>
    <property type="match status" value="1"/>
</dbReference>
<dbReference type="OMA" id="MFGTPDM"/>
<dbReference type="InterPro" id="IPR011032">
    <property type="entry name" value="GroES-like_sf"/>
</dbReference>
<dbReference type="GO" id="GO:0008270">
    <property type="term" value="F:zinc ion binding"/>
    <property type="evidence" value="ECO:0007669"/>
    <property type="project" value="InterPro"/>
</dbReference>
<dbReference type="CDD" id="cd08252">
    <property type="entry name" value="AL_MDR"/>
    <property type="match status" value="1"/>
</dbReference>
<dbReference type="InterPro" id="IPR052585">
    <property type="entry name" value="Lipid_raft_assoc_Zn_ADH"/>
</dbReference>
<dbReference type="InterPro" id="IPR013154">
    <property type="entry name" value="ADH-like_N"/>
</dbReference>
<comment type="similarity">
    <text evidence="1">Belongs to the zinc-containing alcohol dehydrogenase family. Quinone oxidoreductase subfamily.</text>
</comment>
<proteinExistence type="inferred from homology"/>
<dbReference type="SMART" id="SM00829">
    <property type="entry name" value="PKS_ER"/>
    <property type="match status" value="1"/>
</dbReference>
<protein>
    <recommendedName>
        <fullName evidence="1">Zinc-type alcohol dehydrogenase-like protein</fullName>
    </recommendedName>
</protein>
<dbReference type="Pfam" id="PF13602">
    <property type="entry name" value="ADH_zinc_N_2"/>
    <property type="match status" value="1"/>
</dbReference>
<dbReference type="EMBL" id="WERV01000005">
    <property type="protein sequence ID" value="MDV7715522.1"/>
    <property type="molecule type" value="Genomic_DNA"/>
</dbReference>
<evidence type="ECO:0000313" key="2">
    <source>
        <dbReference type="EMBL" id="MDV7715522.1"/>
    </source>
</evidence>
<organism evidence="2 3">
    <name type="scientific">Oenococcus oeni</name>
    <name type="common">Leuconostoc oenos</name>
    <dbReference type="NCBI Taxonomy" id="1247"/>
    <lineage>
        <taxon>Bacteria</taxon>
        <taxon>Bacillati</taxon>
        <taxon>Bacillota</taxon>
        <taxon>Bacilli</taxon>
        <taxon>Lactobacillales</taxon>
        <taxon>Lactobacillaceae</taxon>
        <taxon>Oenococcus</taxon>
    </lineage>
</organism>
<dbReference type="PANTHER" id="PTHR43482:SF1">
    <property type="entry name" value="PROTEIN AST1-RELATED"/>
    <property type="match status" value="1"/>
</dbReference>
<gene>
    <name evidence="2" type="ORF">GA838_07175</name>
</gene>
<dbReference type="Pfam" id="PF08240">
    <property type="entry name" value="ADH_N"/>
    <property type="match status" value="1"/>
</dbReference>
<dbReference type="InterPro" id="IPR036291">
    <property type="entry name" value="NAD(P)-bd_dom_sf"/>
</dbReference>
<keyword evidence="1" id="KW-0862">Zinc</keyword>
<dbReference type="GO" id="GO:0016491">
    <property type="term" value="F:oxidoreductase activity"/>
    <property type="evidence" value="ECO:0007669"/>
    <property type="project" value="UniProtKB-KW"/>
</dbReference>
<name>A0A483BR65_OENOE</name>
<dbReference type="InterPro" id="IPR014182">
    <property type="entry name" value="ADH_Zn_typ-1"/>
</dbReference>
<dbReference type="SUPFAM" id="SSF50129">
    <property type="entry name" value="GroES-like"/>
    <property type="match status" value="1"/>
</dbReference>
<dbReference type="Gene3D" id="3.40.50.720">
    <property type="entry name" value="NAD(P)-binding Rossmann-like Domain"/>
    <property type="match status" value="1"/>
</dbReference>
<keyword evidence="1" id="KW-0479">Metal-binding</keyword>
<dbReference type="InterPro" id="IPR020843">
    <property type="entry name" value="ER"/>
</dbReference>
<dbReference type="GeneID" id="75065406"/>
<evidence type="ECO:0000256" key="1">
    <source>
        <dbReference type="RuleBase" id="RU364000"/>
    </source>
</evidence>
<dbReference type="AlphaFoldDB" id="A0A483BR65"/>
<dbReference type="RefSeq" id="WP_002818442.1">
    <property type="nucleotide sequence ID" value="NZ_CP027431.1"/>
</dbReference>
<reference evidence="2" key="1">
    <citation type="submission" date="2019-10" db="EMBL/GenBank/DDBJ databases">
        <title>Malate fermentation in French cider.</title>
        <authorList>
            <person name="Cousin F.J."/>
            <person name="Medina Fernandez S."/>
            <person name="Misery B."/>
            <person name="Laplace J.-M."/>
            <person name="Cretenet M."/>
        </authorList>
    </citation>
    <scope>NUCLEOTIDE SEQUENCE</scope>
    <source>
        <strain evidence="2">UCMA15129</strain>
    </source>
</reference>
<dbReference type="Gene3D" id="3.90.180.10">
    <property type="entry name" value="Medium-chain alcohol dehydrogenases, catalytic domain"/>
    <property type="match status" value="1"/>
</dbReference>
<dbReference type="PANTHER" id="PTHR43482">
    <property type="entry name" value="PROTEIN AST1-RELATED"/>
    <property type="match status" value="1"/>
</dbReference>
<sequence>MANNKISQTTKKLSQIFNSEKQPAVFFDKNVSTIEENNSLLDGQTDVPVLDPHDLLVEVQAVSVNPVDTKLRQTGVASKIKILGYDAFGIVKNTGKDVTRFHAGDRVYYAGTTQRPGSNEKFQAVDERLVGRAPEKLNKSEIAAMPLTSITAYEILVDQLGLRFQNHAADGKNMLVINGAGGVGSVLLQMAAYLGINLSVTAHSSESIEWLKKYSVDKIYDYENIDETLADQKFDYIVFLYDPALYWDIAIKHIKPYGQLVSIVGTNKPLNMGPLKNIAVQFKWEYMFAKSDFNHNILSQGQALDKIAILLDAGILKTTLNKTFDLINAENLRQAYKLVESGRMQGKVVLNGPFDKALK</sequence>
<comment type="caution">
    <text evidence="2">The sequence shown here is derived from an EMBL/GenBank/DDBJ whole genome shotgun (WGS) entry which is preliminary data.</text>
</comment>
<accession>A0A483BR65</accession>
<dbReference type="Proteomes" id="UP001281024">
    <property type="component" value="Unassembled WGS sequence"/>
</dbReference>